<keyword evidence="5" id="KW-0378">Hydrolase</keyword>
<keyword evidence="14" id="KW-1185">Reference proteome</keyword>
<keyword evidence="6" id="KW-0862">Zinc</keyword>
<comment type="cofactor">
    <cofactor evidence="1">
        <name>Zn(2+)</name>
        <dbReference type="ChEBI" id="CHEBI:29105"/>
    </cofactor>
</comment>
<dbReference type="Gene3D" id="3.30.830.10">
    <property type="entry name" value="Metalloenzyme, LuxS/M16 peptidase-like"/>
    <property type="match status" value="2"/>
</dbReference>
<comment type="similarity">
    <text evidence="2 8">Belongs to the peptidase M16 family.</text>
</comment>
<evidence type="ECO:0000256" key="3">
    <source>
        <dbReference type="ARBA" id="ARBA00022670"/>
    </source>
</evidence>
<evidence type="ECO:0000256" key="5">
    <source>
        <dbReference type="ARBA" id="ARBA00022801"/>
    </source>
</evidence>
<dbReference type="EMBL" id="RAQU01000267">
    <property type="protein sequence ID" value="RKK01461.1"/>
    <property type="molecule type" value="Genomic_DNA"/>
</dbReference>
<dbReference type="GO" id="GO:0006508">
    <property type="term" value="P:proteolysis"/>
    <property type="evidence" value="ECO:0007669"/>
    <property type="project" value="UniProtKB-KW"/>
</dbReference>
<dbReference type="RefSeq" id="WP_120640840.1">
    <property type="nucleotide sequence ID" value="NZ_RAQU01000267.1"/>
</dbReference>
<dbReference type="InParanoid" id="A0A3A9J727"/>
<dbReference type="GO" id="GO:0046872">
    <property type="term" value="F:metal ion binding"/>
    <property type="evidence" value="ECO:0007669"/>
    <property type="project" value="UniProtKB-KW"/>
</dbReference>
<dbReference type="InterPro" id="IPR050626">
    <property type="entry name" value="Peptidase_M16"/>
</dbReference>
<evidence type="ECO:0000256" key="8">
    <source>
        <dbReference type="RuleBase" id="RU004447"/>
    </source>
</evidence>
<feature type="signal peptide" evidence="9">
    <location>
        <begin position="1"/>
        <end position="27"/>
    </location>
</feature>
<evidence type="ECO:0000313" key="14">
    <source>
        <dbReference type="Proteomes" id="UP000274097"/>
    </source>
</evidence>
<protein>
    <submittedName>
        <fullName evidence="12">Insulinase family protein</fullName>
    </submittedName>
</protein>
<dbReference type="Proteomes" id="UP000274097">
    <property type="component" value="Unassembled WGS sequence"/>
</dbReference>
<proteinExistence type="inferred from homology"/>
<feature type="chain" id="PRO_5017223394" evidence="9">
    <location>
        <begin position="28"/>
        <end position="471"/>
    </location>
</feature>
<dbReference type="PANTHER" id="PTHR43690:SF17">
    <property type="entry name" value="PROTEIN YHJJ"/>
    <property type="match status" value="1"/>
</dbReference>
<sequence>MAPITRRAALAAAAVLPALGHLPPAEAQPAPFTPSAGEKPLFGAATWHLPNGLAVVHVENRRAPVVAHYVFYGIGGGDDPAGKSGLAHFLEHMMFKGSAHVASGAFSRRVAQEGGQDNAFTSRDVTAYHQHVEASRLPLVAGMEADRMAAPLFPQAELESERQVVLEERRQRVESTPRGRFREAYDATFWGRQHWRGRPLIGWSEEIAALTRDDLTEFFSRGYSPANATLVVAGAVSRDELAKVVEQEYGGVASRGAAFALPSRGRAPAPSAPLDSRLVRHDAQVQEAAFLRGWVAPSLLSAGPAPLDQRHVYPLEVLAHLLGGGQGSRLHTALVRSGLAVGANAGYDGDSVGIGGFEIQITPARTTTPPRLEAALEAVLSSLLDGGVTEEEVARSTRQITAGALLALDSLGTAPRILGGALATGLPLDVVEYWPARIRTVTRGQVEAAARAVLGRPAMTGWLLPEGVGGA</sequence>
<dbReference type="OrthoDB" id="9811314at2"/>
<comment type="caution">
    <text evidence="12">The sequence shown here is derived from an EMBL/GenBank/DDBJ whole genome shotgun (WGS) entry which is preliminary data.</text>
</comment>
<dbReference type="InterPro" id="IPR007863">
    <property type="entry name" value="Peptidase_M16_C"/>
</dbReference>
<feature type="domain" description="Peptidase M16 N-terminal" evidence="10">
    <location>
        <begin position="56"/>
        <end position="192"/>
    </location>
</feature>
<evidence type="ECO:0000256" key="7">
    <source>
        <dbReference type="ARBA" id="ARBA00023049"/>
    </source>
</evidence>
<dbReference type="AlphaFoldDB" id="A0A3A9J727"/>
<keyword evidence="4" id="KW-0479">Metal-binding</keyword>
<dbReference type="Pfam" id="PF05193">
    <property type="entry name" value="Peptidase_M16_C"/>
    <property type="match status" value="1"/>
</dbReference>
<dbReference type="PROSITE" id="PS00143">
    <property type="entry name" value="INSULINASE"/>
    <property type="match status" value="1"/>
</dbReference>
<evidence type="ECO:0000256" key="4">
    <source>
        <dbReference type="ARBA" id="ARBA00022723"/>
    </source>
</evidence>
<accession>A0A3A9J727</accession>
<feature type="domain" description="Peptidase M16 C-terminal" evidence="11">
    <location>
        <begin position="210"/>
        <end position="399"/>
    </location>
</feature>
<evidence type="ECO:0000256" key="1">
    <source>
        <dbReference type="ARBA" id="ARBA00001947"/>
    </source>
</evidence>
<dbReference type="SUPFAM" id="SSF63411">
    <property type="entry name" value="LuxS/MPP-like metallohydrolase"/>
    <property type="match status" value="2"/>
</dbReference>
<dbReference type="PROSITE" id="PS51318">
    <property type="entry name" value="TAT"/>
    <property type="match status" value="1"/>
</dbReference>
<evidence type="ECO:0000256" key="9">
    <source>
        <dbReference type="SAM" id="SignalP"/>
    </source>
</evidence>
<dbReference type="InterPro" id="IPR001431">
    <property type="entry name" value="Pept_M16_Zn_BS"/>
</dbReference>
<evidence type="ECO:0000259" key="10">
    <source>
        <dbReference type="Pfam" id="PF00675"/>
    </source>
</evidence>
<dbReference type="InterPro" id="IPR011249">
    <property type="entry name" value="Metalloenz_LuxS/M16"/>
</dbReference>
<dbReference type="Pfam" id="PF00675">
    <property type="entry name" value="Peptidase_M16"/>
    <property type="match status" value="1"/>
</dbReference>
<dbReference type="PANTHER" id="PTHR43690">
    <property type="entry name" value="NARDILYSIN"/>
    <property type="match status" value="1"/>
</dbReference>
<keyword evidence="7" id="KW-0482">Metalloprotease</keyword>
<dbReference type="InterPro" id="IPR006311">
    <property type="entry name" value="TAT_signal"/>
</dbReference>
<reference evidence="12 15" key="1">
    <citation type="submission" date="2018-09" db="EMBL/GenBank/DDBJ databases">
        <title>Roseomonas sp. nov., isolated from feces of Tibetan antelopes in the Qinghai-Tibet plateau, China.</title>
        <authorList>
            <person name="Tian Z."/>
        </authorList>
    </citation>
    <scope>NUCLEOTIDE SEQUENCE [LARGE SCALE GENOMIC DNA]</scope>
    <source>
        <strain evidence="13 14">Z23</strain>
        <strain evidence="12 15">Z24</strain>
    </source>
</reference>
<keyword evidence="3" id="KW-0645">Protease</keyword>
<dbReference type="GO" id="GO:0004222">
    <property type="term" value="F:metalloendopeptidase activity"/>
    <property type="evidence" value="ECO:0007669"/>
    <property type="project" value="InterPro"/>
</dbReference>
<gene>
    <name evidence="12" type="ORF">D6Z83_24865</name>
    <name evidence="13" type="ORF">EBE87_12565</name>
</gene>
<dbReference type="EMBL" id="RFLX01000008">
    <property type="protein sequence ID" value="RMI24657.1"/>
    <property type="molecule type" value="Genomic_DNA"/>
</dbReference>
<evidence type="ECO:0000313" key="13">
    <source>
        <dbReference type="EMBL" id="RMI24657.1"/>
    </source>
</evidence>
<evidence type="ECO:0000313" key="15">
    <source>
        <dbReference type="Proteomes" id="UP000278036"/>
    </source>
</evidence>
<name>A0A3A9J727_9PROT</name>
<dbReference type="InterPro" id="IPR011765">
    <property type="entry name" value="Pept_M16_N"/>
</dbReference>
<evidence type="ECO:0000256" key="2">
    <source>
        <dbReference type="ARBA" id="ARBA00007261"/>
    </source>
</evidence>
<organism evidence="12 15">
    <name type="scientific">Teichococcus wenyumeiae</name>
    <dbReference type="NCBI Taxonomy" id="2478470"/>
    <lineage>
        <taxon>Bacteria</taxon>
        <taxon>Pseudomonadati</taxon>
        <taxon>Pseudomonadota</taxon>
        <taxon>Alphaproteobacteria</taxon>
        <taxon>Acetobacterales</taxon>
        <taxon>Roseomonadaceae</taxon>
        <taxon>Roseomonas</taxon>
    </lineage>
</organism>
<dbReference type="Proteomes" id="UP000278036">
    <property type="component" value="Unassembled WGS sequence"/>
</dbReference>
<evidence type="ECO:0000313" key="12">
    <source>
        <dbReference type="EMBL" id="RKK01461.1"/>
    </source>
</evidence>
<evidence type="ECO:0000256" key="6">
    <source>
        <dbReference type="ARBA" id="ARBA00022833"/>
    </source>
</evidence>
<evidence type="ECO:0000259" key="11">
    <source>
        <dbReference type="Pfam" id="PF05193"/>
    </source>
</evidence>
<keyword evidence="9" id="KW-0732">Signal</keyword>